<gene>
    <name evidence="1" type="ORF">LCGC14_2995370</name>
</gene>
<sequence>MYKQYVLDEDEYNEYIYLKALKKSLENTPLTKCKQCDYYKRMQREKYWEFK</sequence>
<dbReference type="EMBL" id="LAZR01061567">
    <property type="protein sequence ID" value="KKK63330.1"/>
    <property type="molecule type" value="Genomic_DNA"/>
</dbReference>
<comment type="caution">
    <text evidence="1">The sequence shown here is derived from an EMBL/GenBank/DDBJ whole genome shotgun (WGS) entry which is preliminary data.</text>
</comment>
<protein>
    <submittedName>
        <fullName evidence="1">Uncharacterized protein</fullName>
    </submittedName>
</protein>
<evidence type="ECO:0000313" key="1">
    <source>
        <dbReference type="EMBL" id="KKK63330.1"/>
    </source>
</evidence>
<organism evidence="1">
    <name type="scientific">marine sediment metagenome</name>
    <dbReference type="NCBI Taxonomy" id="412755"/>
    <lineage>
        <taxon>unclassified sequences</taxon>
        <taxon>metagenomes</taxon>
        <taxon>ecological metagenomes</taxon>
    </lineage>
</organism>
<dbReference type="AlphaFoldDB" id="A0A0F8XQ79"/>
<name>A0A0F8XQ79_9ZZZZ</name>
<accession>A0A0F8XQ79</accession>
<reference evidence="1" key="1">
    <citation type="journal article" date="2015" name="Nature">
        <title>Complex archaea that bridge the gap between prokaryotes and eukaryotes.</title>
        <authorList>
            <person name="Spang A."/>
            <person name="Saw J.H."/>
            <person name="Jorgensen S.L."/>
            <person name="Zaremba-Niedzwiedzka K."/>
            <person name="Martijn J."/>
            <person name="Lind A.E."/>
            <person name="van Eijk R."/>
            <person name="Schleper C."/>
            <person name="Guy L."/>
            <person name="Ettema T.J."/>
        </authorList>
    </citation>
    <scope>NUCLEOTIDE SEQUENCE</scope>
</reference>
<proteinExistence type="predicted"/>